<accession>A0A1G6JAZ1</accession>
<dbReference type="Pfam" id="PF01695">
    <property type="entry name" value="IstB_IS21"/>
    <property type="match status" value="1"/>
</dbReference>
<dbReference type="SMART" id="SM00382">
    <property type="entry name" value="AAA"/>
    <property type="match status" value="1"/>
</dbReference>
<evidence type="ECO:0000313" key="2">
    <source>
        <dbReference type="EMBL" id="SDC15807.1"/>
    </source>
</evidence>
<dbReference type="InterPro" id="IPR002611">
    <property type="entry name" value="IstB_ATP-bd"/>
</dbReference>
<organism evidence="2 3">
    <name type="scientific">Acinetobacter marinus</name>
    <dbReference type="NCBI Taxonomy" id="281375"/>
    <lineage>
        <taxon>Bacteria</taxon>
        <taxon>Pseudomonadati</taxon>
        <taxon>Pseudomonadota</taxon>
        <taxon>Gammaproteobacteria</taxon>
        <taxon>Moraxellales</taxon>
        <taxon>Moraxellaceae</taxon>
        <taxon>Acinetobacter</taxon>
    </lineage>
</organism>
<dbReference type="RefSeq" id="WP_092618169.1">
    <property type="nucleotide sequence ID" value="NZ_FMYK01000003.1"/>
</dbReference>
<reference evidence="3" key="1">
    <citation type="submission" date="2016-09" db="EMBL/GenBank/DDBJ databases">
        <authorList>
            <person name="Varghese N."/>
            <person name="Submissions S."/>
        </authorList>
    </citation>
    <scope>NUCLEOTIDE SEQUENCE [LARGE SCALE GENOMIC DNA]</scope>
    <source>
        <strain evidence="3">ANC 3699</strain>
    </source>
</reference>
<dbReference type="PANTHER" id="PTHR30050">
    <property type="entry name" value="CHROMOSOMAL REPLICATION INITIATOR PROTEIN DNAA"/>
    <property type="match status" value="1"/>
</dbReference>
<protein>
    <submittedName>
        <fullName evidence="2">DNA replication protein DnaC</fullName>
    </submittedName>
</protein>
<dbReference type="Gene3D" id="3.40.50.300">
    <property type="entry name" value="P-loop containing nucleotide triphosphate hydrolases"/>
    <property type="match status" value="1"/>
</dbReference>
<dbReference type="InterPro" id="IPR003593">
    <property type="entry name" value="AAA+_ATPase"/>
</dbReference>
<dbReference type="EMBL" id="FMYK01000003">
    <property type="protein sequence ID" value="SDC15807.1"/>
    <property type="molecule type" value="Genomic_DNA"/>
</dbReference>
<dbReference type="OrthoDB" id="5956003at2"/>
<dbReference type="CDD" id="cd00009">
    <property type="entry name" value="AAA"/>
    <property type="match status" value="1"/>
</dbReference>
<dbReference type="PANTHER" id="PTHR30050:SF4">
    <property type="entry name" value="ATP-BINDING PROTEIN RV3427C IN INSERTION SEQUENCE-RELATED"/>
    <property type="match status" value="1"/>
</dbReference>
<dbReference type="SUPFAM" id="SSF52540">
    <property type="entry name" value="P-loop containing nucleoside triphosphate hydrolases"/>
    <property type="match status" value="1"/>
</dbReference>
<dbReference type="GO" id="GO:0005524">
    <property type="term" value="F:ATP binding"/>
    <property type="evidence" value="ECO:0007669"/>
    <property type="project" value="InterPro"/>
</dbReference>
<proteinExistence type="predicted"/>
<evidence type="ECO:0000313" key="3">
    <source>
        <dbReference type="Proteomes" id="UP000242317"/>
    </source>
</evidence>
<dbReference type="Proteomes" id="UP000242317">
    <property type="component" value="Unassembled WGS sequence"/>
</dbReference>
<gene>
    <name evidence="2" type="ORF">SAMN05421749_103295</name>
</gene>
<sequence>MKTLAQIKPQAFAQPADEFCQVHNSQKVISFGTGRVICTHCELEKAQASHRKNAHASIREKHFHGAQIPARHAQSGLKNYIADTQGRATAKASATAYIKHLRDGGKQNLVMVGSTGTGKTHLACATAHNLLDSGMFVRYVTSEHLANDISSAYSRKDDTEKSAILRYTDLDVLIIDEYGLHDRSAKSPYILECVHKVLYARYDALKPTMLISNMSLNEIKSDLGDRLWSRFQDGGLSVIECNWTDARTTK</sequence>
<dbReference type="InterPro" id="IPR027417">
    <property type="entry name" value="P-loop_NTPase"/>
</dbReference>
<dbReference type="GO" id="GO:0006260">
    <property type="term" value="P:DNA replication"/>
    <property type="evidence" value="ECO:0007669"/>
    <property type="project" value="TreeGrafter"/>
</dbReference>
<name>A0A1G6JAZ1_9GAMM</name>
<evidence type="ECO:0000259" key="1">
    <source>
        <dbReference type="SMART" id="SM00382"/>
    </source>
</evidence>
<keyword evidence="3" id="KW-1185">Reference proteome</keyword>
<feature type="domain" description="AAA+ ATPase" evidence="1">
    <location>
        <begin position="105"/>
        <end position="237"/>
    </location>
</feature>
<dbReference type="AlphaFoldDB" id="A0A1G6JAZ1"/>